<sequence length="492" mass="51489">MTNSPENFGAVGDGVANDAAAWQAAVDTGRPIQCGPGRTYRLDGAVFPSKAIDIDLNGSTIALHGAHNFLNRDGAFTATTTVASGATEGSLQVVVANPAGIVEGGWLAITAVNSPPEDVLFYPFCWSRVSNVTGAAVSLDRPLPVTFLGTVSAYFVSAAQMLPKCRIANGVIDGARCTKNDAEGLAFRLQFYEDFVMDGVTIRNFRASTPLNVPLPTRNVVQTINCVRQTVTDCTWTDIESTAACASFQQSNSIHFSNNTIDCSAFGVNITKAVTSAVTGNTIVGRWRAEAAQGVPRRSIRGVKVSGVTWPQIVGNHCSDFESPIRIEAQWGGTIIGNTVSYGGGNHYAVALNVSAGNVTQSRGVIIANNQVRDSNGTGIGYQGATPGAVTIMGNIVQNVQFVGIYAPTANSIISGNRVENWNLGRHDVEGVYPGAGATITGNRFARPTDAAPNARPDPACIRAASSTGAGYVIRDNLCETANPMLIGGGTQ</sequence>
<dbReference type="Proteomes" id="UP000228945">
    <property type="component" value="Chromosome"/>
</dbReference>
<dbReference type="SMART" id="SM00710">
    <property type="entry name" value="PbH1"/>
    <property type="match status" value="5"/>
</dbReference>
<dbReference type="EMBL" id="CP024201">
    <property type="protein sequence ID" value="ATQ42703.1"/>
    <property type="molecule type" value="Genomic_DNA"/>
</dbReference>
<dbReference type="OrthoDB" id="9788772at2"/>
<dbReference type="RefSeq" id="WP_099621957.1">
    <property type="nucleotide sequence ID" value="NZ_CP024201.1"/>
</dbReference>
<organism evidence="2 3">
    <name type="scientific">Caulobacter mirabilis</name>
    <dbReference type="NCBI Taxonomy" id="69666"/>
    <lineage>
        <taxon>Bacteria</taxon>
        <taxon>Pseudomonadati</taxon>
        <taxon>Pseudomonadota</taxon>
        <taxon>Alphaproteobacteria</taxon>
        <taxon>Caulobacterales</taxon>
        <taxon>Caulobacteraceae</taxon>
        <taxon>Caulobacter</taxon>
    </lineage>
</organism>
<dbReference type="SUPFAM" id="SSF51126">
    <property type="entry name" value="Pectin lyase-like"/>
    <property type="match status" value="1"/>
</dbReference>
<name>A0A2D2AXJ8_9CAUL</name>
<evidence type="ECO:0000313" key="3">
    <source>
        <dbReference type="Proteomes" id="UP000228945"/>
    </source>
</evidence>
<evidence type="ECO:0000259" key="1">
    <source>
        <dbReference type="Pfam" id="PF05048"/>
    </source>
</evidence>
<dbReference type="KEGG" id="cmb:CSW64_09910"/>
<keyword evidence="3" id="KW-1185">Reference proteome</keyword>
<dbReference type="InterPro" id="IPR011050">
    <property type="entry name" value="Pectin_lyase_fold/virulence"/>
</dbReference>
<dbReference type="InterPro" id="IPR007742">
    <property type="entry name" value="NosD_dom"/>
</dbReference>
<proteinExistence type="predicted"/>
<protein>
    <recommendedName>
        <fullName evidence="1">Periplasmic copper-binding protein NosD beta helix domain-containing protein</fullName>
    </recommendedName>
</protein>
<dbReference type="AlphaFoldDB" id="A0A2D2AXJ8"/>
<evidence type="ECO:0000313" key="2">
    <source>
        <dbReference type="EMBL" id="ATQ42703.1"/>
    </source>
</evidence>
<accession>A0A2D2AXJ8</accession>
<dbReference type="Gene3D" id="2.160.20.10">
    <property type="entry name" value="Single-stranded right-handed beta-helix, Pectin lyase-like"/>
    <property type="match status" value="2"/>
</dbReference>
<reference evidence="2 3" key="1">
    <citation type="submission" date="2017-10" db="EMBL/GenBank/DDBJ databases">
        <title>Genome sequence of Caulobacter mirabilis FWC38.</title>
        <authorList>
            <person name="Fiebig A."/>
            <person name="Crosson S."/>
        </authorList>
    </citation>
    <scope>NUCLEOTIDE SEQUENCE [LARGE SCALE GENOMIC DNA]</scope>
    <source>
        <strain evidence="2 3">FWC 38</strain>
    </source>
</reference>
<feature type="domain" description="Periplasmic copper-binding protein NosD beta helix" evidence="1">
    <location>
        <begin position="299"/>
        <end position="446"/>
    </location>
</feature>
<dbReference type="InterPro" id="IPR012334">
    <property type="entry name" value="Pectin_lyas_fold"/>
</dbReference>
<dbReference type="InterPro" id="IPR006626">
    <property type="entry name" value="PbH1"/>
</dbReference>
<dbReference type="Pfam" id="PF05048">
    <property type="entry name" value="NosD"/>
    <property type="match status" value="1"/>
</dbReference>
<gene>
    <name evidence="2" type="ORF">CSW64_09910</name>
</gene>